<feature type="binding site" evidence="7">
    <location>
        <begin position="86"/>
        <end position="89"/>
    </location>
    <ligand>
        <name>substrate</name>
    </ligand>
</feature>
<proteinExistence type="inferred from homology"/>
<dbReference type="Pfam" id="PF00316">
    <property type="entry name" value="FBPase"/>
    <property type="match status" value="1"/>
</dbReference>
<keyword evidence="4 7" id="KW-0460">Magnesium</keyword>
<feature type="binding site" evidence="7">
    <location>
        <position position="226"/>
    </location>
    <ligand>
        <name>Mg(2+)</name>
        <dbReference type="ChEBI" id="CHEBI:18420"/>
        <label>2</label>
    </ligand>
</feature>
<comment type="caution">
    <text evidence="7">Lacks conserved residue(s) required for the propagation of feature annotation.</text>
</comment>
<evidence type="ECO:0000256" key="5">
    <source>
        <dbReference type="ARBA" id="ARBA00023277"/>
    </source>
</evidence>
<comment type="subcellular location">
    <subcellularLocation>
        <location evidence="7">Cytoplasm</location>
    </subcellularLocation>
</comment>
<feature type="binding site" evidence="7">
    <location>
        <position position="190"/>
    </location>
    <ligand>
        <name>substrate</name>
    </ligand>
</feature>
<dbReference type="GO" id="GO:0005737">
    <property type="term" value="C:cytoplasm"/>
    <property type="evidence" value="ECO:0007669"/>
    <property type="project" value="UniProtKB-SubCell"/>
</dbReference>
<feature type="domain" description="Fructose-1-6-bisphosphatase class 1 C-terminal" evidence="9">
    <location>
        <begin position="155"/>
        <end position="276"/>
    </location>
</feature>
<evidence type="ECO:0000313" key="10">
    <source>
        <dbReference type="EMBL" id="AHF99682.1"/>
    </source>
</evidence>
<dbReference type="InterPro" id="IPR000146">
    <property type="entry name" value="FBPase_class-1"/>
</dbReference>
<keyword evidence="3 7" id="KW-0378">Hydrolase</keyword>
<feature type="binding site" evidence="7">
    <location>
        <position position="86"/>
    </location>
    <ligand>
        <name>Mg(2+)</name>
        <dbReference type="ChEBI" id="CHEBI:18420"/>
        <label>2</label>
    </ligand>
</feature>
<evidence type="ECO:0000256" key="3">
    <source>
        <dbReference type="ARBA" id="ARBA00022801"/>
    </source>
</evidence>
<dbReference type="EC" id="3.1.3.11" evidence="7"/>
<dbReference type="InterPro" id="IPR033391">
    <property type="entry name" value="FBPase_N"/>
</dbReference>
<dbReference type="GO" id="GO:0006094">
    <property type="term" value="P:gluconeogenesis"/>
    <property type="evidence" value="ECO:0007669"/>
    <property type="project" value="UniProtKB-UniRule"/>
</dbReference>
<comment type="pathway">
    <text evidence="6">Carbohydrate biosynthesis.</text>
</comment>
<dbReference type="STRING" id="797299.HALLA_13715"/>
<keyword evidence="5 7" id="KW-0119">Carbohydrate metabolism</keyword>
<comment type="catalytic activity">
    <reaction evidence="7">
        <text>beta-D-fructose 1,6-bisphosphate + H2O = beta-D-fructose 6-phosphate + phosphate</text>
        <dbReference type="Rhea" id="RHEA:11064"/>
        <dbReference type="ChEBI" id="CHEBI:15377"/>
        <dbReference type="ChEBI" id="CHEBI:32966"/>
        <dbReference type="ChEBI" id="CHEBI:43474"/>
        <dbReference type="ChEBI" id="CHEBI:57634"/>
        <dbReference type="EC" id="3.1.3.11"/>
    </reaction>
</comment>
<dbReference type="PATRIC" id="fig|797299.3.peg.1751"/>
<dbReference type="GO" id="GO:0042132">
    <property type="term" value="F:fructose 1,6-bisphosphate 1-phosphatase activity"/>
    <property type="evidence" value="ECO:0007669"/>
    <property type="project" value="UniProtKB-UniRule"/>
</dbReference>
<reference evidence="10 11" key="1">
    <citation type="submission" date="2014-01" db="EMBL/GenBank/DDBJ databases">
        <authorList>
            <consortium name="DOE Joint Genome Institute"/>
            <person name="Anderson I."/>
            <person name="Huntemann M."/>
            <person name="Han J."/>
            <person name="Chen A."/>
            <person name="Kyrpides N."/>
            <person name="Mavromatis K."/>
            <person name="Markowitz V."/>
            <person name="Palaniappan K."/>
            <person name="Ivanova N."/>
            <person name="Schaumberg A."/>
            <person name="Pati A."/>
            <person name="Liolios K."/>
            <person name="Nordberg H.P."/>
            <person name="Cantor M.N."/>
            <person name="Hua S.X."/>
            <person name="Woyke T."/>
        </authorList>
    </citation>
    <scope>NUCLEOTIDE SEQUENCE [LARGE SCALE GENOMIC DNA]</scope>
    <source>
        <strain evidence="10 11">XH-48</strain>
    </source>
</reference>
<evidence type="ECO:0000256" key="7">
    <source>
        <dbReference type="HAMAP-Rule" id="MF_01855"/>
    </source>
</evidence>
<dbReference type="HAMAP" id="MF_01855">
    <property type="entry name" value="FBPase_class1"/>
    <property type="match status" value="1"/>
</dbReference>
<dbReference type="InterPro" id="IPR023079">
    <property type="entry name" value="SBPase"/>
</dbReference>
<dbReference type="GO" id="GO:0006002">
    <property type="term" value="P:fructose 6-phosphate metabolic process"/>
    <property type="evidence" value="ECO:0007669"/>
    <property type="project" value="TreeGrafter"/>
</dbReference>
<feature type="binding site" evidence="7">
    <location>
        <position position="66"/>
    </location>
    <ligand>
        <name>Mg(2+)</name>
        <dbReference type="ChEBI" id="CHEBI:18420"/>
        <label>1</label>
    </ligand>
</feature>
<evidence type="ECO:0000256" key="2">
    <source>
        <dbReference type="ARBA" id="ARBA00022723"/>
    </source>
</evidence>
<dbReference type="Gene3D" id="3.30.540.10">
    <property type="entry name" value="Fructose-1,6-Bisphosphatase, subunit A, domain 1"/>
    <property type="match status" value="1"/>
</dbReference>
<feature type="domain" description="Fructose-1-6-bisphosphatase class I N-terminal" evidence="8">
    <location>
        <begin position="27"/>
        <end position="144"/>
    </location>
</feature>
<dbReference type="GO" id="GO:0005986">
    <property type="term" value="P:sucrose biosynthetic process"/>
    <property type="evidence" value="ECO:0007669"/>
    <property type="project" value="TreeGrafter"/>
</dbReference>
<dbReference type="SUPFAM" id="SSF56655">
    <property type="entry name" value="Carbohydrate phosphatase"/>
    <property type="match status" value="1"/>
</dbReference>
<dbReference type="KEGG" id="hlr:HALLA_13715"/>
<feature type="binding site" evidence="7">
    <location>
        <position position="83"/>
    </location>
    <ligand>
        <name>Mg(2+)</name>
        <dbReference type="ChEBI" id="CHEBI:18420"/>
        <label>1</label>
    </ligand>
</feature>
<dbReference type="GO" id="GO:0030388">
    <property type="term" value="P:fructose 1,6-bisphosphate metabolic process"/>
    <property type="evidence" value="ECO:0007669"/>
    <property type="project" value="TreeGrafter"/>
</dbReference>
<feature type="binding site" evidence="7">
    <location>
        <position position="83"/>
    </location>
    <ligand>
        <name>Mg(2+)</name>
        <dbReference type="ChEBI" id="CHEBI:18420"/>
        <label>2</label>
    </ligand>
</feature>
<comment type="subunit">
    <text evidence="7">Homotetramer.</text>
</comment>
<dbReference type="PANTHER" id="PTHR11556:SF35">
    <property type="entry name" value="SEDOHEPTULOSE-1,7-BISPHOSPHATASE, CHLOROPLASTIC"/>
    <property type="match status" value="1"/>
</dbReference>
<evidence type="ECO:0000313" key="11">
    <source>
        <dbReference type="Proteomes" id="UP000019024"/>
    </source>
</evidence>
<dbReference type="PANTHER" id="PTHR11556">
    <property type="entry name" value="FRUCTOSE-1,6-BISPHOSPHATASE-RELATED"/>
    <property type="match status" value="1"/>
</dbReference>
<dbReference type="InterPro" id="IPR044015">
    <property type="entry name" value="FBPase_C_dom"/>
</dbReference>
<dbReference type="Proteomes" id="UP000019024">
    <property type="component" value="Chromosome"/>
</dbReference>
<dbReference type="GO" id="GO:0006000">
    <property type="term" value="P:fructose metabolic process"/>
    <property type="evidence" value="ECO:0007669"/>
    <property type="project" value="TreeGrafter"/>
</dbReference>
<sequence>MSERQSIVDALAAVVPHVRAEFRDGREKTRNENPSGDVQSAADRQIDQLFREQLAPLEAVGAFASEERKRVEDVGDGYSVAIDPLDGSSNLRSNNIVGTVVGVYNGSLPASGRDLIASMVVLYGPFATITAAIDETVTRYVVDDGAIVDSSPVTIPAEGEICGFAGSTNEWPEAVEDCWRELHRDYKLRYTGAMVADINHLLVNGGLLGYPERSSSPNGDLRLQYEANPIAHIVETAGGRSSTGQESILDRTPAELHEHVPAYFGNPEQISYLESTLA</sequence>
<dbReference type="OrthoDB" id="146513at2157"/>
<dbReference type="HOGENOM" id="CLU_039977_3_0_2"/>
<keyword evidence="11" id="KW-1185">Reference proteome</keyword>
<gene>
    <name evidence="7" type="primary">fbp</name>
    <name evidence="10" type="ORF">HALLA_13715</name>
</gene>
<dbReference type="AlphaFoldDB" id="W0JRQ7"/>
<dbReference type="eggNOG" id="arCOG04603">
    <property type="taxonomic scope" value="Archaea"/>
</dbReference>
<dbReference type="RefSeq" id="WP_049952927.1">
    <property type="nucleotide sequence ID" value="NZ_CP007055.1"/>
</dbReference>
<keyword evidence="2 7" id="KW-0479">Metal-binding</keyword>
<accession>W0JRQ7</accession>
<evidence type="ECO:0000259" key="9">
    <source>
        <dbReference type="Pfam" id="PF18913"/>
    </source>
</evidence>
<protein>
    <recommendedName>
        <fullName evidence="7">Fructose-1,6-bisphosphatase class 1</fullName>
        <shortName evidence="7">FBPase class 1</shortName>
        <ecNumber evidence="7">3.1.3.11</ecNumber>
    </recommendedName>
    <alternativeName>
        <fullName evidence="7">D-fructose-1,6-bisphosphate 1-phosphohydrolase class 1</fullName>
    </alternativeName>
</protein>
<comment type="cofactor">
    <cofactor evidence="7">
        <name>Mg(2+)</name>
        <dbReference type="ChEBI" id="CHEBI:18420"/>
    </cofactor>
    <text evidence="7">Binds 2 magnesium ions per subunit.</text>
</comment>
<dbReference type="Gene3D" id="3.40.190.80">
    <property type="match status" value="1"/>
</dbReference>
<dbReference type="GO" id="GO:0000287">
    <property type="term" value="F:magnesium ion binding"/>
    <property type="evidence" value="ECO:0007669"/>
    <property type="project" value="UniProtKB-UniRule"/>
</dbReference>
<keyword evidence="7" id="KW-0963">Cytoplasm</keyword>
<evidence type="ECO:0000256" key="1">
    <source>
        <dbReference type="ARBA" id="ARBA00010941"/>
    </source>
</evidence>
<dbReference type="Pfam" id="PF18913">
    <property type="entry name" value="FBPase_C"/>
    <property type="match status" value="1"/>
</dbReference>
<dbReference type="EMBL" id="CP007055">
    <property type="protein sequence ID" value="AHF99682.1"/>
    <property type="molecule type" value="Genomic_DNA"/>
</dbReference>
<dbReference type="GeneID" id="25145490"/>
<organism evidence="10 11">
    <name type="scientific">Halostagnicola larsenii XH-48</name>
    <dbReference type="NCBI Taxonomy" id="797299"/>
    <lineage>
        <taxon>Archaea</taxon>
        <taxon>Methanobacteriati</taxon>
        <taxon>Methanobacteriota</taxon>
        <taxon>Stenosarchaea group</taxon>
        <taxon>Halobacteria</taxon>
        <taxon>Halobacteriales</taxon>
        <taxon>Natrialbaceae</taxon>
        <taxon>Halostagnicola</taxon>
    </lineage>
</organism>
<dbReference type="PIRSF" id="PIRSF000904">
    <property type="entry name" value="FBPtase_SBPase"/>
    <property type="match status" value="1"/>
</dbReference>
<evidence type="ECO:0000256" key="4">
    <source>
        <dbReference type="ARBA" id="ARBA00022842"/>
    </source>
</evidence>
<comment type="similarity">
    <text evidence="1 7">Belongs to the FBPase class 1 family.</text>
</comment>
<dbReference type="PRINTS" id="PR01958">
    <property type="entry name" value="S17BPHPHTASE"/>
</dbReference>
<name>W0JRQ7_9EURY</name>
<evidence type="ECO:0000259" key="8">
    <source>
        <dbReference type="Pfam" id="PF00316"/>
    </source>
</evidence>
<feature type="binding site" evidence="7">
    <location>
        <position position="85"/>
    </location>
    <ligand>
        <name>Mg(2+)</name>
        <dbReference type="ChEBI" id="CHEBI:18420"/>
        <label>1</label>
    </ligand>
</feature>
<evidence type="ECO:0000256" key="6">
    <source>
        <dbReference type="ARBA" id="ARBA00024331"/>
    </source>
</evidence>